<organism evidence="2 3">
    <name type="scientific">Nesidiocoris tenuis</name>
    <dbReference type="NCBI Taxonomy" id="355587"/>
    <lineage>
        <taxon>Eukaryota</taxon>
        <taxon>Metazoa</taxon>
        <taxon>Ecdysozoa</taxon>
        <taxon>Arthropoda</taxon>
        <taxon>Hexapoda</taxon>
        <taxon>Insecta</taxon>
        <taxon>Pterygota</taxon>
        <taxon>Neoptera</taxon>
        <taxon>Paraneoptera</taxon>
        <taxon>Hemiptera</taxon>
        <taxon>Heteroptera</taxon>
        <taxon>Panheteroptera</taxon>
        <taxon>Cimicomorpha</taxon>
        <taxon>Miridae</taxon>
        <taxon>Dicyphina</taxon>
        <taxon>Nesidiocoris</taxon>
    </lineage>
</organism>
<dbReference type="EMBL" id="CADCXU010035271">
    <property type="protein sequence ID" value="CAB0020364.1"/>
    <property type="molecule type" value="Genomic_DNA"/>
</dbReference>
<feature type="non-terminal residue" evidence="2">
    <location>
        <position position="118"/>
    </location>
</feature>
<evidence type="ECO:0000313" key="3">
    <source>
        <dbReference type="Proteomes" id="UP000479000"/>
    </source>
</evidence>
<reference evidence="2 3" key="1">
    <citation type="submission" date="2020-02" db="EMBL/GenBank/DDBJ databases">
        <authorList>
            <person name="Ferguson B K."/>
        </authorList>
    </citation>
    <scope>NUCLEOTIDE SEQUENCE [LARGE SCALE GENOMIC DNA]</scope>
</reference>
<proteinExistence type="predicted"/>
<keyword evidence="3" id="KW-1185">Reference proteome</keyword>
<sequence>MSDVELSRTENRKFTHNVNKSESRSRRRRHRPPETAQLHLRCTQLLMMLGVRRKCNAQRYPGFVGVKKTPVDPLVANISSKTQLKLVIELALPAAFYRRESMGPLTAAPCNTTTATKL</sequence>
<dbReference type="AlphaFoldDB" id="A0A6H5HPI4"/>
<dbReference type="Proteomes" id="UP000479000">
    <property type="component" value="Unassembled WGS sequence"/>
</dbReference>
<evidence type="ECO:0000256" key="1">
    <source>
        <dbReference type="SAM" id="MobiDB-lite"/>
    </source>
</evidence>
<gene>
    <name evidence="2" type="ORF">NTEN_LOCUS23953</name>
</gene>
<feature type="region of interest" description="Disordered" evidence="1">
    <location>
        <begin position="1"/>
        <end position="36"/>
    </location>
</feature>
<name>A0A6H5HPI4_9HEMI</name>
<protein>
    <submittedName>
        <fullName evidence="2">Uncharacterized protein</fullName>
    </submittedName>
</protein>
<evidence type="ECO:0000313" key="2">
    <source>
        <dbReference type="EMBL" id="CAB0020364.1"/>
    </source>
</evidence>
<accession>A0A6H5HPI4</accession>
<feature type="compositionally biased region" description="Basic and acidic residues" evidence="1">
    <location>
        <begin position="1"/>
        <end position="24"/>
    </location>
</feature>